<dbReference type="EMBL" id="JAEVHM010000056">
    <property type="protein sequence ID" value="MBM0232886.1"/>
    <property type="molecule type" value="Genomic_DNA"/>
</dbReference>
<sequence length="101" mass="11146">MRKLSGAEVRELRKAHRCPDCTSEVTVDRRGGRVGVKHDDTCPMYARLKRAGMTSALIFTRAPGQSDRDFTREVNAAVADLAQTTGAPVRITEDPYRGTPQ</sequence>
<protein>
    <submittedName>
        <fullName evidence="1">Uncharacterized protein</fullName>
    </submittedName>
</protein>
<dbReference type="Proteomes" id="UP000601027">
    <property type="component" value="Unassembled WGS sequence"/>
</dbReference>
<evidence type="ECO:0000313" key="1">
    <source>
        <dbReference type="EMBL" id="MBM0232886.1"/>
    </source>
</evidence>
<name>A0ABS1XUF3_9ACTN</name>
<evidence type="ECO:0000313" key="2">
    <source>
        <dbReference type="Proteomes" id="UP000601027"/>
    </source>
</evidence>
<accession>A0ABS1XUF3</accession>
<gene>
    <name evidence="1" type="ORF">JNW91_14065</name>
</gene>
<keyword evidence="2" id="KW-1185">Reference proteome</keyword>
<reference evidence="1 2" key="1">
    <citation type="submission" date="2021-01" db="EMBL/GenBank/DDBJ databases">
        <title>Draft genome sequence of Micromonospora sp. strain STR1_7.</title>
        <authorList>
            <person name="Karlyshev A."/>
            <person name="Jawad R."/>
        </authorList>
    </citation>
    <scope>NUCLEOTIDE SEQUENCE [LARGE SCALE GENOMIC DNA]</scope>
    <source>
        <strain evidence="1 2">STR1-7</strain>
    </source>
</reference>
<proteinExistence type="predicted"/>
<dbReference type="RefSeq" id="WP_203175356.1">
    <property type="nucleotide sequence ID" value="NZ_JAEVHM010000056.1"/>
</dbReference>
<comment type="caution">
    <text evidence="1">The sequence shown here is derived from an EMBL/GenBank/DDBJ whole genome shotgun (WGS) entry which is preliminary data.</text>
</comment>
<organism evidence="1 2">
    <name type="scientific">Micromonospora parastrephiae</name>
    <dbReference type="NCBI Taxonomy" id="2806101"/>
    <lineage>
        <taxon>Bacteria</taxon>
        <taxon>Bacillati</taxon>
        <taxon>Actinomycetota</taxon>
        <taxon>Actinomycetes</taxon>
        <taxon>Micromonosporales</taxon>
        <taxon>Micromonosporaceae</taxon>
        <taxon>Micromonospora</taxon>
    </lineage>
</organism>